<dbReference type="SUPFAM" id="SSF51735">
    <property type="entry name" value="NAD(P)-binding Rossmann-fold domains"/>
    <property type="match status" value="1"/>
</dbReference>
<dbReference type="InterPro" id="IPR051783">
    <property type="entry name" value="NAD(P)-dependent_oxidoreduct"/>
</dbReference>
<dbReference type="CDD" id="cd05262">
    <property type="entry name" value="SDR_a7"/>
    <property type="match status" value="1"/>
</dbReference>
<dbReference type="PANTHER" id="PTHR48079:SF6">
    <property type="entry name" value="NAD(P)-BINDING DOMAIN-CONTAINING PROTEIN-RELATED"/>
    <property type="match status" value="1"/>
</dbReference>
<protein>
    <submittedName>
        <fullName evidence="2">SDR family oxidoreductase</fullName>
    </submittedName>
</protein>
<dbReference type="Pfam" id="PF01370">
    <property type="entry name" value="Epimerase"/>
    <property type="match status" value="1"/>
</dbReference>
<evidence type="ECO:0000259" key="1">
    <source>
        <dbReference type="Pfam" id="PF01370"/>
    </source>
</evidence>
<organism evidence="2 3">
    <name type="scientific">Brenneria izadpanahii</name>
    <dbReference type="NCBI Taxonomy" id="2722756"/>
    <lineage>
        <taxon>Bacteria</taxon>
        <taxon>Pseudomonadati</taxon>
        <taxon>Pseudomonadota</taxon>
        <taxon>Gammaproteobacteria</taxon>
        <taxon>Enterobacterales</taxon>
        <taxon>Pectobacteriaceae</taxon>
        <taxon>Brenneria</taxon>
    </lineage>
</organism>
<dbReference type="Gene3D" id="3.40.50.720">
    <property type="entry name" value="NAD(P)-binding Rossmann-like Domain"/>
    <property type="match status" value="1"/>
</dbReference>
<keyword evidence="3" id="KW-1185">Reference proteome</keyword>
<dbReference type="PANTHER" id="PTHR48079">
    <property type="entry name" value="PROTEIN YEEZ"/>
    <property type="match status" value="1"/>
</dbReference>
<proteinExistence type="predicted"/>
<feature type="domain" description="NAD-dependent epimerase/dehydratase" evidence="1">
    <location>
        <begin position="3"/>
        <end position="218"/>
    </location>
</feature>
<accession>A0ABX7UXP6</accession>
<dbReference type="InterPro" id="IPR001509">
    <property type="entry name" value="Epimerase_deHydtase"/>
</dbReference>
<reference evidence="2 3" key="1">
    <citation type="submission" date="2020-03" db="EMBL/GenBank/DDBJ databases">
        <authorList>
            <person name="Bakhshi Ganjeh M."/>
        </authorList>
    </citation>
    <scope>NUCLEOTIDE SEQUENCE [LARGE SCALE GENOMIC DNA]</scope>
    <source>
        <strain evidence="3">Iran 50</strain>
    </source>
</reference>
<dbReference type="RefSeq" id="WP_208227497.1">
    <property type="nucleotide sequence ID" value="NZ_CP050854.1"/>
</dbReference>
<evidence type="ECO:0000313" key="3">
    <source>
        <dbReference type="Proteomes" id="UP000671960"/>
    </source>
</evidence>
<gene>
    <name evidence="2" type="ORF">HC231_15270</name>
</gene>
<dbReference type="Proteomes" id="UP000671960">
    <property type="component" value="Chromosome"/>
</dbReference>
<name>A0ABX7UXP6_9GAMM</name>
<sequence length="296" mass="31605">MNIFLTGATGFIGLAVTAELIRAGHRVTGLARSDKGEQLLARIGADTHRGALENLQSLVDGAQKADAVIHCAYDHSFSQPEEETAKKETQAIEALGRGLQGTSRPLIITSVAAMGRAASGQLATEDFYDSATRNPRKSTELAGARVADSGVNVSVVRLPQVHNECKQGFVTELIAFAREKGVSAYVGEGANQWAAAHLLDVAALYRLVVEQSQSGLRYHAVAEEGIPLRDIAQAISVGLSVPLVSLSSEAANDHFGWLAMFAQMDMRASSAQTRQRVGWHPSHSGLLADLARYFSL</sequence>
<evidence type="ECO:0000313" key="2">
    <source>
        <dbReference type="EMBL" id="QTF09112.1"/>
    </source>
</evidence>
<dbReference type="EMBL" id="CP050854">
    <property type="protein sequence ID" value="QTF09112.1"/>
    <property type="molecule type" value="Genomic_DNA"/>
</dbReference>
<dbReference type="InterPro" id="IPR036291">
    <property type="entry name" value="NAD(P)-bd_dom_sf"/>
</dbReference>